<keyword evidence="2" id="KW-0288">FMN</keyword>
<dbReference type="EMBL" id="CAEZZL010000044">
    <property type="protein sequence ID" value="CAB4761575.1"/>
    <property type="molecule type" value="Genomic_DNA"/>
</dbReference>
<name>A0A6J6AFV9_9ZZZZ</name>
<dbReference type="Pfam" id="PF00296">
    <property type="entry name" value="Bac_luciferase"/>
    <property type="match status" value="1"/>
</dbReference>
<dbReference type="InterPro" id="IPR050172">
    <property type="entry name" value="SsuD_RutA_monooxygenase"/>
</dbReference>
<sequence length="335" mass="37309">MNDNLDSQGGTMSNDSHKNIFGVFIPQGWKMELAGISGAAAQWKTAVDVAVLAEELGYDSIWVYDHFHNVPKPAQEAVFECWTTIAAISQLTSRIRLGQMVGCNSYRNPGLLAKITSTVDVISGGRLDWGIGAGWYESEYKGYGYEFAKPSDRIGMLRETVEIVKSMWTKEETNYDGKYYKMQRANCDPKPLQQPTPPIWIGGGGEQLTLRVVAEHADVANFGSSVEEFIRKRAILQQHCVTVGRDEDSIRKTISSEVFIRETEAEVLAAGSLNVWGKDAADWRNEALVGTPEQVSEKIQKYIDAGCTGFIPWCSDYPSTETLELFAKKVIPNFR</sequence>
<evidence type="ECO:0000313" key="8">
    <source>
        <dbReference type="EMBL" id="CAB4761575.1"/>
    </source>
</evidence>
<keyword evidence="4" id="KW-0503">Monooxygenase</keyword>
<keyword evidence="3" id="KW-0560">Oxidoreductase</keyword>
<dbReference type="EMBL" id="CAETWZ010000036">
    <property type="protein sequence ID" value="CAB4367743.1"/>
    <property type="molecule type" value="Genomic_DNA"/>
</dbReference>
<dbReference type="EMBL" id="CAFBQH010000003">
    <property type="protein sequence ID" value="CAB5044270.1"/>
    <property type="molecule type" value="Genomic_DNA"/>
</dbReference>
<protein>
    <submittedName>
        <fullName evidence="6">Unannotated protein</fullName>
    </submittedName>
</protein>
<dbReference type="InterPro" id="IPR036661">
    <property type="entry name" value="Luciferase-like_sf"/>
</dbReference>
<evidence type="ECO:0000313" key="6">
    <source>
        <dbReference type="EMBL" id="CAB4367743.1"/>
    </source>
</evidence>
<dbReference type="NCBIfam" id="TIGR03560">
    <property type="entry name" value="F420_Rv1855c"/>
    <property type="match status" value="1"/>
</dbReference>
<gene>
    <name evidence="7" type="ORF">UFOPK2334_00178</name>
    <name evidence="8" type="ORF">UFOPK2870_00693</name>
    <name evidence="6" type="ORF">UFOPK4179_00532</name>
    <name evidence="9" type="ORF">UFOPK4293_00093</name>
</gene>
<accession>A0A6J6AFV9</accession>
<evidence type="ECO:0000256" key="3">
    <source>
        <dbReference type="ARBA" id="ARBA00023002"/>
    </source>
</evidence>
<evidence type="ECO:0000259" key="5">
    <source>
        <dbReference type="Pfam" id="PF00296"/>
    </source>
</evidence>
<dbReference type="AlphaFoldDB" id="A0A6J6AFV9"/>
<evidence type="ECO:0000256" key="1">
    <source>
        <dbReference type="ARBA" id="ARBA00022630"/>
    </source>
</evidence>
<dbReference type="InterPro" id="IPR011251">
    <property type="entry name" value="Luciferase-like_dom"/>
</dbReference>
<dbReference type="EMBL" id="CAEZXA010000007">
    <property type="protein sequence ID" value="CAB4664779.1"/>
    <property type="molecule type" value="Genomic_DNA"/>
</dbReference>
<dbReference type="PANTHER" id="PTHR42847:SF8">
    <property type="entry name" value="CONSERVED PROTEIN"/>
    <property type="match status" value="1"/>
</dbReference>
<reference evidence="6" key="1">
    <citation type="submission" date="2020-05" db="EMBL/GenBank/DDBJ databases">
        <authorList>
            <person name="Chiriac C."/>
            <person name="Salcher M."/>
            <person name="Ghai R."/>
            <person name="Kavagutti S V."/>
        </authorList>
    </citation>
    <scope>NUCLEOTIDE SEQUENCE</scope>
</reference>
<organism evidence="6">
    <name type="scientific">freshwater metagenome</name>
    <dbReference type="NCBI Taxonomy" id="449393"/>
    <lineage>
        <taxon>unclassified sequences</taxon>
        <taxon>metagenomes</taxon>
        <taxon>ecological metagenomes</taxon>
    </lineage>
</organism>
<evidence type="ECO:0000313" key="9">
    <source>
        <dbReference type="EMBL" id="CAB5044270.1"/>
    </source>
</evidence>
<evidence type="ECO:0000313" key="7">
    <source>
        <dbReference type="EMBL" id="CAB4664779.1"/>
    </source>
</evidence>
<keyword evidence="1" id="KW-0285">Flavoprotein</keyword>
<dbReference type="GO" id="GO:0008726">
    <property type="term" value="F:alkanesulfonate monooxygenase activity"/>
    <property type="evidence" value="ECO:0007669"/>
    <property type="project" value="TreeGrafter"/>
</dbReference>
<dbReference type="Gene3D" id="3.20.20.30">
    <property type="entry name" value="Luciferase-like domain"/>
    <property type="match status" value="1"/>
</dbReference>
<dbReference type="PANTHER" id="PTHR42847">
    <property type="entry name" value="ALKANESULFONATE MONOOXYGENASE"/>
    <property type="match status" value="1"/>
</dbReference>
<proteinExistence type="predicted"/>
<feature type="domain" description="Luciferase-like" evidence="5">
    <location>
        <begin position="37"/>
        <end position="269"/>
    </location>
</feature>
<dbReference type="GO" id="GO:0046306">
    <property type="term" value="P:alkanesulfonate catabolic process"/>
    <property type="evidence" value="ECO:0007669"/>
    <property type="project" value="TreeGrafter"/>
</dbReference>
<evidence type="ECO:0000256" key="2">
    <source>
        <dbReference type="ARBA" id="ARBA00022643"/>
    </source>
</evidence>
<dbReference type="SUPFAM" id="SSF51679">
    <property type="entry name" value="Bacterial luciferase-like"/>
    <property type="match status" value="1"/>
</dbReference>
<dbReference type="InterPro" id="IPR019952">
    <property type="entry name" value="F420_OxRdatse_Rv1855c_pred"/>
</dbReference>
<evidence type="ECO:0000256" key="4">
    <source>
        <dbReference type="ARBA" id="ARBA00023033"/>
    </source>
</evidence>